<keyword evidence="9" id="KW-1185">Reference proteome</keyword>
<organism evidence="8 9">
    <name type="scientific">Natronolimnobius baerhuensis</name>
    <dbReference type="NCBI Taxonomy" id="253108"/>
    <lineage>
        <taxon>Archaea</taxon>
        <taxon>Methanobacteriati</taxon>
        <taxon>Methanobacteriota</taxon>
        <taxon>Stenosarchaea group</taxon>
        <taxon>Halobacteria</taxon>
        <taxon>Halobacteriales</taxon>
        <taxon>Natrialbaceae</taxon>
        <taxon>Natronolimnobius</taxon>
    </lineage>
</organism>
<dbReference type="InterPro" id="IPR029016">
    <property type="entry name" value="GAF-like_dom_sf"/>
</dbReference>
<dbReference type="CDD" id="cd00130">
    <property type="entry name" value="PAS"/>
    <property type="match status" value="2"/>
</dbReference>
<dbReference type="PANTHER" id="PTHR43304:SF1">
    <property type="entry name" value="PAC DOMAIN-CONTAINING PROTEIN"/>
    <property type="match status" value="1"/>
</dbReference>
<dbReference type="AlphaFoldDB" id="A0A202EDE8"/>
<dbReference type="NCBIfam" id="TIGR00229">
    <property type="entry name" value="sensory_box"/>
    <property type="match status" value="2"/>
</dbReference>
<evidence type="ECO:0000256" key="1">
    <source>
        <dbReference type="ARBA" id="ARBA00000085"/>
    </source>
</evidence>
<dbReference type="GO" id="GO:0004673">
    <property type="term" value="F:protein histidine kinase activity"/>
    <property type="evidence" value="ECO:0007669"/>
    <property type="project" value="UniProtKB-EC"/>
</dbReference>
<dbReference type="SUPFAM" id="SSF55785">
    <property type="entry name" value="PYP-like sensor domain (PAS domain)"/>
    <property type="match status" value="2"/>
</dbReference>
<feature type="coiled-coil region" evidence="6">
    <location>
        <begin position="391"/>
        <end position="425"/>
    </location>
</feature>
<dbReference type="InterPro" id="IPR036890">
    <property type="entry name" value="HATPase_C_sf"/>
</dbReference>
<dbReference type="OrthoDB" id="8127at2157"/>
<dbReference type="SUPFAM" id="SSF55874">
    <property type="entry name" value="ATPase domain of HSP90 chaperone/DNA topoisomerase II/histidine kinase"/>
    <property type="match status" value="1"/>
</dbReference>
<dbReference type="Gene3D" id="3.30.565.10">
    <property type="entry name" value="Histidine kinase-like ATPase, C-terminal domain"/>
    <property type="match status" value="1"/>
</dbReference>
<sequence>MSRRSIPALDRITDAFFALDTDFRFTYLNTRAQSLLKRSRSELIGRVMWDEFPETVETQFPDGFHQAMDKQVPVSFEVYHTRLETWFEARAYPSETGLSVYMRDVTERKQQETALAQHAAVVEAISDGVLTLSQDRRIVSVNSALEDLLGTSRAELVGSHVEILTELADIADEQALEMGRAITDIDTGATETRTLEASLTDADGIERMSELRFVPVEDKTATVACVVRDITDQYEYERVATSLHEVTRWLLDSDDPEEICAVAVHAGSDLLNLPISGAWLLEEEQGYLEPVAGTADAHDEFGGLPRFNPGQGLVWDVFEAGGVERFDDLEAKDDLYNPDTPIRSEIIAPIGTHGVLMTGSFEANRFDETDVDLVSTLVENTRAALDRADRERILRERSVELERQTERLERVADVLSNDLQQQLEDVAGTLEDDPADDSWQFPLAEESVGTTLDRAERLIDDVREFARNASAVRTRSRIHLEQAVSEAAHGSQLTTENIIIEQAATLRADTDRFISLLEAAFNDIAARSDADSESEVTVWIDVVGVENEDARSRGFFLRDDAAESYAEAHDRVFDPAFPDNETARNGLGLALVKAIADAHDWQVAIECGLDDGTQIDIKNVMTLELVDDKNP</sequence>
<dbReference type="Pfam" id="PF13185">
    <property type="entry name" value="GAF_2"/>
    <property type="match status" value="1"/>
</dbReference>
<dbReference type="Gene3D" id="3.30.450.20">
    <property type="entry name" value="PAS domain"/>
    <property type="match status" value="2"/>
</dbReference>
<dbReference type="Gene3D" id="3.30.450.40">
    <property type="match status" value="1"/>
</dbReference>
<comment type="caution">
    <text evidence="8">The sequence shown here is derived from an EMBL/GenBank/DDBJ whole genome shotgun (WGS) entry which is preliminary data.</text>
</comment>
<evidence type="ECO:0000256" key="5">
    <source>
        <dbReference type="ARBA" id="ARBA00022777"/>
    </source>
</evidence>
<evidence type="ECO:0000313" key="8">
    <source>
        <dbReference type="EMBL" id="OVE86274.1"/>
    </source>
</evidence>
<dbReference type="EMBL" id="MWPH01000001">
    <property type="protein sequence ID" value="OVE86274.1"/>
    <property type="molecule type" value="Genomic_DNA"/>
</dbReference>
<protein>
    <recommendedName>
        <fullName evidence="2">histidine kinase</fullName>
        <ecNumber evidence="2">2.7.13.3</ecNumber>
    </recommendedName>
</protein>
<dbReference type="InterPro" id="IPR013656">
    <property type="entry name" value="PAS_4"/>
</dbReference>
<evidence type="ECO:0000256" key="4">
    <source>
        <dbReference type="ARBA" id="ARBA00022679"/>
    </source>
</evidence>
<reference evidence="8 9" key="1">
    <citation type="submission" date="2017-02" db="EMBL/GenBank/DDBJ databases">
        <title>Natronthermophilus aegyptiacus gen. nov.,sp. nov., an aerobic, extremely halophilic alkalithermophilic archaeon isolated from the athalassohaline Wadi An Natrun, Egypt.</title>
        <authorList>
            <person name="Zhao B."/>
        </authorList>
    </citation>
    <scope>NUCLEOTIDE SEQUENCE [LARGE SCALE GENOMIC DNA]</scope>
    <source>
        <strain evidence="8 9">CGMCC 1.3597</strain>
    </source>
</reference>
<evidence type="ECO:0000313" key="9">
    <source>
        <dbReference type="Proteomes" id="UP000196084"/>
    </source>
</evidence>
<feature type="domain" description="PAS" evidence="7">
    <location>
        <begin position="8"/>
        <end position="71"/>
    </location>
</feature>
<name>A0A202EDE8_9EURY</name>
<dbReference type="InterPro" id="IPR000014">
    <property type="entry name" value="PAS"/>
</dbReference>
<gene>
    <name evidence="8" type="ORF">B2G88_05695</name>
</gene>
<dbReference type="SMART" id="SM00091">
    <property type="entry name" value="PAS"/>
    <property type="match status" value="2"/>
</dbReference>
<dbReference type="Pfam" id="PF13426">
    <property type="entry name" value="PAS_9"/>
    <property type="match status" value="1"/>
</dbReference>
<dbReference type="Pfam" id="PF08448">
    <property type="entry name" value="PAS_4"/>
    <property type="match status" value="1"/>
</dbReference>
<evidence type="ECO:0000256" key="6">
    <source>
        <dbReference type="SAM" id="Coils"/>
    </source>
</evidence>
<dbReference type="SUPFAM" id="SSF55781">
    <property type="entry name" value="GAF domain-like"/>
    <property type="match status" value="1"/>
</dbReference>
<keyword evidence="6" id="KW-0175">Coiled coil</keyword>
<dbReference type="Proteomes" id="UP000196084">
    <property type="component" value="Unassembled WGS sequence"/>
</dbReference>
<dbReference type="InterPro" id="IPR035965">
    <property type="entry name" value="PAS-like_dom_sf"/>
</dbReference>
<dbReference type="PANTHER" id="PTHR43304">
    <property type="entry name" value="PHYTOCHROME-LIKE PROTEIN CPH1"/>
    <property type="match status" value="1"/>
</dbReference>
<keyword evidence="4" id="KW-0808">Transferase</keyword>
<feature type="domain" description="PAS" evidence="7">
    <location>
        <begin position="114"/>
        <end position="177"/>
    </location>
</feature>
<accession>A0A202EDE8</accession>
<dbReference type="InterPro" id="IPR003018">
    <property type="entry name" value="GAF"/>
</dbReference>
<dbReference type="PROSITE" id="PS50112">
    <property type="entry name" value="PAS"/>
    <property type="match status" value="2"/>
</dbReference>
<dbReference type="SMART" id="SM00065">
    <property type="entry name" value="GAF"/>
    <property type="match status" value="1"/>
</dbReference>
<evidence type="ECO:0000256" key="3">
    <source>
        <dbReference type="ARBA" id="ARBA00022553"/>
    </source>
</evidence>
<proteinExistence type="predicted"/>
<dbReference type="EC" id="2.7.13.3" evidence="2"/>
<keyword evidence="3" id="KW-0597">Phosphoprotein</keyword>
<comment type="catalytic activity">
    <reaction evidence="1">
        <text>ATP + protein L-histidine = ADP + protein N-phospho-L-histidine.</text>
        <dbReference type="EC" id="2.7.13.3"/>
    </reaction>
</comment>
<keyword evidence="5 8" id="KW-0418">Kinase</keyword>
<dbReference type="InterPro" id="IPR052162">
    <property type="entry name" value="Sensor_kinase/Photoreceptor"/>
</dbReference>
<evidence type="ECO:0000256" key="2">
    <source>
        <dbReference type="ARBA" id="ARBA00012438"/>
    </source>
</evidence>
<evidence type="ECO:0000259" key="7">
    <source>
        <dbReference type="PROSITE" id="PS50112"/>
    </source>
</evidence>
<dbReference type="RefSeq" id="WP_087714205.1">
    <property type="nucleotide sequence ID" value="NZ_MWPH01000001.1"/>
</dbReference>